<protein>
    <recommendedName>
        <fullName evidence="5">FAD-binding domain-containing protein</fullName>
    </recommendedName>
</protein>
<dbReference type="PANTHER" id="PTHR46865:SF7">
    <property type="entry name" value="MONOOXYGENASE, PUTATIVE (AFU_ORTHOLOGUE AFUA_8G07040)-RELATED"/>
    <property type="match status" value="1"/>
</dbReference>
<evidence type="ECO:0000313" key="6">
    <source>
        <dbReference type="EMBL" id="KAK7413499.1"/>
    </source>
</evidence>
<name>A0ABR1GXE6_9HYPO</name>
<accession>A0ABR1GXE6</accession>
<feature type="transmembrane region" description="Helical" evidence="4">
    <location>
        <begin position="384"/>
        <end position="402"/>
    </location>
</feature>
<dbReference type="InterPro" id="IPR051704">
    <property type="entry name" value="FAD_aromatic-hydroxylase"/>
</dbReference>
<dbReference type="Gene3D" id="3.50.50.60">
    <property type="entry name" value="FAD/NAD(P)-binding domain"/>
    <property type="match status" value="1"/>
</dbReference>
<organism evidence="6 7">
    <name type="scientific">Neonectria punicea</name>
    <dbReference type="NCBI Taxonomy" id="979145"/>
    <lineage>
        <taxon>Eukaryota</taxon>
        <taxon>Fungi</taxon>
        <taxon>Dikarya</taxon>
        <taxon>Ascomycota</taxon>
        <taxon>Pezizomycotina</taxon>
        <taxon>Sordariomycetes</taxon>
        <taxon>Hypocreomycetidae</taxon>
        <taxon>Hypocreales</taxon>
        <taxon>Nectriaceae</taxon>
        <taxon>Neonectria</taxon>
    </lineage>
</organism>
<feature type="domain" description="FAD-binding" evidence="5">
    <location>
        <begin position="4"/>
        <end position="330"/>
    </location>
</feature>
<reference evidence="6 7" key="1">
    <citation type="journal article" date="2025" name="Microbiol. Resour. Announc.">
        <title>Draft genome sequences for Neonectria magnoliae and Neonectria punicea, canker pathogens of Liriodendron tulipifera and Acer saccharum in West Virginia.</title>
        <authorList>
            <person name="Petronek H.M."/>
            <person name="Kasson M.T."/>
            <person name="Metheny A.M."/>
            <person name="Stauder C.M."/>
            <person name="Lovett B."/>
            <person name="Lynch S.C."/>
            <person name="Garnas J.R."/>
            <person name="Kasson L.R."/>
            <person name="Stajich J.E."/>
        </authorList>
    </citation>
    <scope>NUCLEOTIDE SEQUENCE [LARGE SCALE GENOMIC DNA]</scope>
    <source>
        <strain evidence="6 7">NRRL 64653</strain>
    </source>
</reference>
<keyword evidence="3" id="KW-0560">Oxidoreductase</keyword>
<sequence>MAQLKVLICGAGIAGNALAFWLSKLGYDVTVIERFPTLRVTGLQIDLRGYGIEVMKRMGIEKSFRHKSVQEQGLEFVDSSGRRRAYFPTKTTGKGLQSFSTDYEIMRGDLCQILYDETKDRVKYIFGTSIENYTGDDNSVHVVFSDGKTEQFDLLVGADGQGSRTRRMMFGPVIEDSVTFLGVYIAYFTIPQQIKQGEGYVGSVYIATQQRYVFTRRHKPDAIQVYLACQQEDGPLAKTRRGDIEEESEAMISIFRGAGWQTDRILKALREETDDFYCERLSVVKLPSWSSGRVTLLGDAAFCPSATTGMGTSSSLVGAYVLAGEIMKHCGHAQGNAEQGRKPSKANLTDALKAYESKFRPFMDQVQEGIAEGSSFWNRIPSSSLGIAILYIFMSVVAFLRLNDLGKWVLREDVKGWKLPEYKTMMQV</sequence>
<keyword evidence="1" id="KW-0285">Flavoprotein</keyword>
<keyword evidence="2" id="KW-0274">FAD</keyword>
<keyword evidence="4" id="KW-0812">Transmembrane</keyword>
<keyword evidence="4" id="KW-0472">Membrane</keyword>
<evidence type="ECO:0000256" key="4">
    <source>
        <dbReference type="SAM" id="Phobius"/>
    </source>
</evidence>
<dbReference type="SUPFAM" id="SSF51905">
    <property type="entry name" value="FAD/NAD(P)-binding domain"/>
    <property type="match status" value="1"/>
</dbReference>
<dbReference type="EMBL" id="JAZAVJ010000128">
    <property type="protein sequence ID" value="KAK7413499.1"/>
    <property type="molecule type" value="Genomic_DNA"/>
</dbReference>
<dbReference type="PANTHER" id="PTHR46865">
    <property type="entry name" value="OXIDOREDUCTASE-RELATED"/>
    <property type="match status" value="1"/>
</dbReference>
<evidence type="ECO:0000313" key="7">
    <source>
        <dbReference type="Proteomes" id="UP001498476"/>
    </source>
</evidence>
<evidence type="ECO:0000256" key="1">
    <source>
        <dbReference type="ARBA" id="ARBA00022630"/>
    </source>
</evidence>
<evidence type="ECO:0000256" key="3">
    <source>
        <dbReference type="ARBA" id="ARBA00023002"/>
    </source>
</evidence>
<gene>
    <name evidence="6" type="ORF">QQX98_007647</name>
</gene>
<keyword evidence="4" id="KW-1133">Transmembrane helix</keyword>
<dbReference type="PRINTS" id="PR00420">
    <property type="entry name" value="RNGMNOXGNASE"/>
</dbReference>
<evidence type="ECO:0000256" key="2">
    <source>
        <dbReference type="ARBA" id="ARBA00022827"/>
    </source>
</evidence>
<comment type="caution">
    <text evidence="6">The sequence shown here is derived from an EMBL/GenBank/DDBJ whole genome shotgun (WGS) entry which is preliminary data.</text>
</comment>
<evidence type="ECO:0000259" key="5">
    <source>
        <dbReference type="Pfam" id="PF01494"/>
    </source>
</evidence>
<keyword evidence="7" id="KW-1185">Reference proteome</keyword>
<dbReference type="Proteomes" id="UP001498476">
    <property type="component" value="Unassembled WGS sequence"/>
</dbReference>
<dbReference type="InterPro" id="IPR002938">
    <property type="entry name" value="FAD-bd"/>
</dbReference>
<dbReference type="InterPro" id="IPR036188">
    <property type="entry name" value="FAD/NAD-bd_sf"/>
</dbReference>
<dbReference type="Pfam" id="PF01494">
    <property type="entry name" value="FAD_binding_3"/>
    <property type="match status" value="1"/>
</dbReference>
<proteinExistence type="predicted"/>